<keyword evidence="6 8" id="KW-1133">Transmembrane helix</keyword>
<dbReference type="PANTHER" id="PTHR30294">
    <property type="entry name" value="MEMBRANE COMPONENT OF ABC TRANSPORTER YHHJ-RELATED"/>
    <property type="match status" value="1"/>
</dbReference>
<feature type="domain" description="ABC transmembrane type-2" evidence="9">
    <location>
        <begin position="132"/>
        <end position="373"/>
    </location>
</feature>
<evidence type="ECO:0000259" key="9">
    <source>
        <dbReference type="PROSITE" id="PS51012"/>
    </source>
</evidence>
<dbReference type="AlphaFoldDB" id="A0A3R5WZC1"/>
<evidence type="ECO:0000256" key="6">
    <source>
        <dbReference type="ARBA" id="ARBA00022989"/>
    </source>
</evidence>
<dbReference type="GO" id="GO:0005886">
    <property type="term" value="C:plasma membrane"/>
    <property type="evidence" value="ECO:0007669"/>
    <property type="project" value="UniProtKB-SubCell"/>
</dbReference>
<keyword evidence="11" id="KW-1185">Reference proteome</keyword>
<accession>A0A3R5WZC1</accession>
<proteinExistence type="inferred from homology"/>
<dbReference type="PANTHER" id="PTHR30294:SF29">
    <property type="entry name" value="MULTIDRUG ABC TRANSPORTER PERMEASE YBHS-RELATED"/>
    <property type="match status" value="1"/>
</dbReference>
<dbReference type="InterPro" id="IPR047817">
    <property type="entry name" value="ABC2_TM_bact-type"/>
</dbReference>
<feature type="transmembrane region" description="Helical" evidence="8">
    <location>
        <begin position="318"/>
        <end position="335"/>
    </location>
</feature>
<feature type="transmembrane region" description="Helical" evidence="8">
    <location>
        <begin position="21"/>
        <end position="43"/>
    </location>
</feature>
<dbReference type="InterPro" id="IPR051449">
    <property type="entry name" value="ABC-2_transporter_component"/>
</dbReference>
<reference evidence="10 11" key="1">
    <citation type="submission" date="2018-01" db="EMBL/GenBank/DDBJ databases">
        <title>Genome Sequencing and Assembly of Anaerobacter polyendosporus strain CT4.</title>
        <authorList>
            <person name="Tachaapaikoon C."/>
            <person name="Sutheeworapong S."/>
            <person name="Jenjaroenpun P."/>
            <person name="Wongsurawat T."/>
            <person name="Nookeaw I."/>
            <person name="Cheawchanlertfa P."/>
            <person name="Kosugi A."/>
            <person name="Cheevadhanarak S."/>
            <person name="Ratanakhanokchai K."/>
        </authorList>
    </citation>
    <scope>NUCLEOTIDE SEQUENCE [LARGE SCALE GENOMIC DNA]</scope>
    <source>
        <strain evidence="10 11">CT4</strain>
    </source>
</reference>
<dbReference type="PROSITE" id="PS51012">
    <property type="entry name" value="ABC_TM2"/>
    <property type="match status" value="1"/>
</dbReference>
<organism evidence="10 11">
    <name type="scientific">Clostridium manihotivorum</name>
    <dbReference type="NCBI Taxonomy" id="2320868"/>
    <lineage>
        <taxon>Bacteria</taxon>
        <taxon>Bacillati</taxon>
        <taxon>Bacillota</taxon>
        <taxon>Clostridia</taxon>
        <taxon>Eubacteriales</taxon>
        <taxon>Clostridiaceae</taxon>
        <taxon>Clostridium</taxon>
    </lineage>
</organism>
<evidence type="ECO:0000256" key="1">
    <source>
        <dbReference type="ARBA" id="ARBA00004651"/>
    </source>
</evidence>
<evidence type="ECO:0000313" key="10">
    <source>
        <dbReference type="EMBL" id="QAA30286.1"/>
    </source>
</evidence>
<protein>
    <submittedName>
        <fullName evidence="10">ABC transporter permease</fullName>
    </submittedName>
</protein>
<feature type="transmembrane region" description="Helical" evidence="8">
    <location>
        <begin position="181"/>
        <end position="204"/>
    </location>
</feature>
<evidence type="ECO:0000256" key="5">
    <source>
        <dbReference type="ARBA" id="ARBA00022692"/>
    </source>
</evidence>
<keyword evidence="7 8" id="KW-0472">Membrane</keyword>
<feature type="transmembrane region" description="Helical" evidence="8">
    <location>
        <begin position="347"/>
        <end position="368"/>
    </location>
</feature>
<keyword evidence="3" id="KW-0813">Transport</keyword>
<feature type="transmembrane region" description="Helical" evidence="8">
    <location>
        <begin position="258"/>
        <end position="282"/>
    </location>
</feature>
<dbReference type="Gene3D" id="3.40.1710.10">
    <property type="entry name" value="abc type-2 transporter like domain"/>
    <property type="match status" value="1"/>
</dbReference>
<dbReference type="EMBL" id="CP025746">
    <property type="protein sequence ID" value="QAA30286.1"/>
    <property type="molecule type" value="Genomic_DNA"/>
</dbReference>
<name>A0A3R5WZC1_9CLOT</name>
<evidence type="ECO:0000313" key="11">
    <source>
        <dbReference type="Proteomes" id="UP000286268"/>
    </source>
</evidence>
<gene>
    <name evidence="10" type="ORF">C1I91_00480</name>
</gene>
<dbReference type="Pfam" id="PF12698">
    <property type="entry name" value="ABC2_membrane_3"/>
    <property type="match status" value="1"/>
</dbReference>
<evidence type="ECO:0000256" key="8">
    <source>
        <dbReference type="SAM" id="Phobius"/>
    </source>
</evidence>
<sequence length="375" mass="41562">MNMQRFMSIVKKEFIQIKRDKASFAIAIMMPLIMILLFGYAVVTELENISLLVLDQSNTAESRELIKGFENTSYFKVVGKVHSIEAIENSLDKGTAHSALIIPPDYSEKIAQNAKPTIQFIVDGSDPTTARTAFSSGILAAQNQNTKILSKFNSKINVSNNLAIDIRTKVLYNPTLRNQNYTIPGLIGLIMQNITIILTAFALVREKERGTLEQLIVSPLKSPEIILGKLVPYIVIGFADFIYSLVLGIYWFNIPISGSIPLLIFLGSGFVVCALAIGILISTIAKTQLQAMQMAFVALLPSVLLSGFVFPREAMPKIIQYLGNIIPLTYFLNIIRGIALKGLDIGYLIQDVSLLFILGLVLLILSIFRFRKKLD</sequence>
<dbReference type="Proteomes" id="UP000286268">
    <property type="component" value="Chromosome"/>
</dbReference>
<evidence type="ECO:0000256" key="4">
    <source>
        <dbReference type="ARBA" id="ARBA00022475"/>
    </source>
</evidence>
<keyword evidence="5 8" id="KW-0812">Transmembrane</keyword>
<comment type="similarity">
    <text evidence="2">Belongs to the ABC-2 integral membrane protein family.</text>
</comment>
<comment type="subcellular location">
    <subcellularLocation>
        <location evidence="1">Cell membrane</location>
        <topology evidence="1">Multi-pass membrane protein</topology>
    </subcellularLocation>
</comment>
<keyword evidence="4" id="KW-1003">Cell membrane</keyword>
<dbReference type="OrthoDB" id="9776218at2"/>
<feature type="transmembrane region" description="Helical" evidence="8">
    <location>
        <begin position="230"/>
        <end position="252"/>
    </location>
</feature>
<evidence type="ECO:0000256" key="2">
    <source>
        <dbReference type="ARBA" id="ARBA00007783"/>
    </source>
</evidence>
<evidence type="ECO:0000256" key="7">
    <source>
        <dbReference type="ARBA" id="ARBA00023136"/>
    </source>
</evidence>
<evidence type="ECO:0000256" key="3">
    <source>
        <dbReference type="ARBA" id="ARBA00022448"/>
    </source>
</evidence>
<dbReference type="KEGG" id="cmah:C1I91_00480"/>
<dbReference type="InterPro" id="IPR013525">
    <property type="entry name" value="ABC2_TM"/>
</dbReference>
<dbReference type="GO" id="GO:0140359">
    <property type="term" value="F:ABC-type transporter activity"/>
    <property type="evidence" value="ECO:0007669"/>
    <property type="project" value="InterPro"/>
</dbReference>